<evidence type="ECO:0000259" key="3">
    <source>
        <dbReference type="Pfam" id="PF05368"/>
    </source>
</evidence>
<dbReference type="Pfam" id="PF05368">
    <property type="entry name" value="NmrA"/>
    <property type="match status" value="1"/>
</dbReference>
<dbReference type="Gene3D" id="3.40.50.720">
    <property type="entry name" value="NAD(P)-binding Rossmann-like Domain"/>
    <property type="match status" value="1"/>
</dbReference>
<dbReference type="PANTHER" id="PTHR47706:SF1">
    <property type="entry name" value="CIPA-LIKE, PUTATIVE (AFU_ORTHOLOGUE AFUA_1G12460)-RELATED"/>
    <property type="match status" value="1"/>
</dbReference>
<evidence type="ECO:0000313" key="5">
    <source>
        <dbReference type="Proteomes" id="UP000234275"/>
    </source>
</evidence>
<keyword evidence="5" id="KW-1185">Reference proteome</keyword>
<protein>
    <submittedName>
        <fullName evidence="4">Putative oxidoreductase CipA-like protein</fullName>
    </submittedName>
</protein>
<proteinExistence type="predicted"/>
<keyword evidence="1" id="KW-0521">NADP</keyword>
<dbReference type="InterPro" id="IPR051609">
    <property type="entry name" value="NmrA/Isoflavone_reductase-like"/>
</dbReference>
<evidence type="ECO:0000256" key="1">
    <source>
        <dbReference type="ARBA" id="ARBA00022857"/>
    </source>
</evidence>
<dbReference type="InterPro" id="IPR036291">
    <property type="entry name" value="NAD(P)-bd_dom_sf"/>
</dbReference>
<name>A0A2I2GBB0_9EURO</name>
<dbReference type="VEuPathDB" id="FungiDB:P170DRAFT_454743"/>
<feature type="domain" description="NmrA-like" evidence="3">
    <location>
        <begin position="6"/>
        <end position="219"/>
    </location>
</feature>
<dbReference type="PANTHER" id="PTHR47706">
    <property type="entry name" value="NMRA-LIKE FAMILY PROTEIN"/>
    <property type="match status" value="1"/>
</dbReference>
<dbReference type="CDD" id="cd05259">
    <property type="entry name" value="PCBER_SDR_a"/>
    <property type="match status" value="1"/>
</dbReference>
<evidence type="ECO:0000256" key="2">
    <source>
        <dbReference type="ARBA" id="ARBA00023002"/>
    </source>
</evidence>
<dbReference type="SUPFAM" id="SSF51735">
    <property type="entry name" value="NAD(P)-binding Rossmann-fold domains"/>
    <property type="match status" value="1"/>
</dbReference>
<accession>A0A2I2GBB0</accession>
<dbReference type="RefSeq" id="XP_024705439.1">
    <property type="nucleotide sequence ID" value="XM_024851472.1"/>
</dbReference>
<dbReference type="Gene3D" id="3.90.25.10">
    <property type="entry name" value="UDP-galactose 4-epimerase, domain 1"/>
    <property type="match status" value="1"/>
</dbReference>
<reference evidence="4 5" key="1">
    <citation type="submission" date="2016-12" db="EMBL/GenBank/DDBJ databases">
        <title>The genomes of Aspergillus section Nigri reveals drivers in fungal speciation.</title>
        <authorList>
            <consortium name="DOE Joint Genome Institute"/>
            <person name="Vesth T.C."/>
            <person name="Nybo J."/>
            <person name="Theobald S."/>
            <person name="Brandl J."/>
            <person name="Frisvad J.C."/>
            <person name="Nielsen K.F."/>
            <person name="Lyhne E.K."/>
            <person name="Kogle M.E."/>
            <person name="Kuo A."/>
            <person name="Riley R."/>
            <person name="Clum A."/>
            <person name="Nolan M."/>
            <person name="Lipzen A."/>
            <person name="Salamov A."/>
            <person name="Henrissat B."/>
            <person name="Wiebenga A."/>
            <person name="De Vries R.P."/>
            <person name="Grigoriev I.V."/>
            <person name="Mortensen U.H."/>
            <person name="Andersen M.R."/>
            <person name="Baker S.E."/>
        </authorList>
    </citation>
    <scope>NUCLEOTIDE SEQUENCE [LARGE SCALE GENOMIC DNA]</scope>
    <source>
        <strain evidence="4 5">IBT 23096</strain>
    </source>
</reference>
<gene>
    <name evidence="4" type="ORF">P170DRAFT_454743</name>
</gene>
<evidence type="ECO:0000313" key="4">
    <source>
        <dbReference type="EMBL" id="PLB50137.1"/>
    </source>
</evidence>
<dbReference type="STRING" id="1392250.A0A2I2GBB0"/>
<dbReference type="InterPro" id="IPR045312">
    <property type="entry name" value="PCBER-like"/>
</dbReference>
<comment type="caution">
    <text evidence="4">The sequence shown here is derived from an EMBL/GenBank/DDBJ whole genome shotgun (WGS) entry which is preliminary data.</text>
</comment>
<dbReference type="EMBL" id="MSFO01000003">
    <property type="protein sequence ID" value="PLB50137.1"/>
    <property type="molecule type" value="Genomic_DNA"/>
</dbReference>
<dbReference type="AlphaFoldDB" id="A0A2I2GBB0"/>
<organism evidence="4 5">
    <name type="scientific">Aspergillus steynii IBT 23096</name>
    <dbReference type="NCBI Taxonomy" id="1392250"/>
    <lineage>
        <taxon>Eukaryota</taxon>
        <taxon>Fungi</taxon>
        <taxon>Dikarya</taxon>
        <taxon>Ascomycota</taxon>
        <taxon>Pezizomycotina</taxon>
        <taxon>Eurotiomycetes</taxon>
        <taxon>Eurotiomycetidae</taxon>
        <taxon>Eurotiales</taxon>
        <taxon>Aspergillaceae</taxon>
        <taxon>Aspergillus</taxon>
        <taxon>Aspergillus subgen. Circumdati</taxon>
    </lineage>
</organism>
<dbReference type="InterPro" id="IPR008030">
    <property type="entry name" value="NmrA-like"/>
</dbReference>
<dbReference type="GO" id="GO:0016491">
    <property type="term" value="F:oxidoreductase activity"/>
    <property type="evidence" value="ECO:0007669"/>
    <property type="project" value="UniProtKB-KW"/>
</dbReference>
<keyword evidence="2" id="KW-0560">Oxidoreductase</keyword>
<dbReference type="OrthoDB" id="9974981at2759"/>
<sequence>MSVIRNVAIAGASGDLGKVILRALTESNLFEITVLTRHESSAQFAASVRVIRVDFTSVTDLTAALANQDAVVSVLNSDALDTQLPLIDASLAAGVKRFIPSEFSANNGNPKTATLPAYKVKIAVHEIIQRHARENPQFTYTVIRNGPFLDWSLALGFFLTLKPAPGGSGAITTPFYDGGDRPFSTSTLATVGKAVVGVLHRLEKTTNRVVFVHDLVTTQRKMLAIARKIAPEREWNTVHVSTADMEARARENYAQGKVDIPALMGCFCRSVFAEGYGGEFEEVDNQLLGIPGKNDEDLEGLIRDALEKSA</sequence>
<dbReference type="Proteomes" id="UP000234275">
    <property type="component" value="Unassembled WGS sequence"/>
</dbReference>
<dbReference type="GeneID" id="36559171"/>